<feature type="binding site" evidence="4">
    <location>
        <position position="73"/>
    </location>
    <ligand>
        <name>Zn(2+)</name>
        <dbReference type="ChEBI" id="CHEBI:29105"/>
    </ligand>
</feature>
<sequence>MHEVSLVRSLLNQVERLCEAHGGTAVTDVEVEIGPLSGVEPLLAREAFALLVADFGWPAAELTIEEVPLMAICQSCGAEVTVESFRFECPGCGSRSLKVTRGDQFRLLNVTLETATPMEPAS</sequence>
<evidence type="ECO:0000256" key="1">
    <source>
        <dbReference type="ARBA" id="ARBA00022596"/>
    </source>
</evidence>
<dbReference type="Gene3D" id="3.30.2320.80">
    <property type="match status" value="1"/>
</dbReference>
<evidence type="ECO:0000256" key="4">
    <source>
        <dbReference type="HAMAP-Rule" id="MF_00213"/>
    </source>
</evidence>
<dbReference type="Proteomes" id="UP000320496">
    <property type="component" value="Chromosome"/>
</dbReference>
<protein>
    <recommendedName>
        <fullName evidence="4">Hydrogenase maturation factor HypA</fullName>
    </recommendedName>
</protein>
<dbReference type="PANTHER" id="PTHR34535">
    <property type="entry name" value="HYDROGENASE MATURATION FACTOR HYPA"/>
    <property type="match status" value="1"/>
</dbReference>
<keyword evidence="2 4" id="KW-0479">Metal-binding</keyword>
<evidence type="ECO:0000313" key="6">
    <source>
        <dbReference type="Proteomes" id="UP000320496"/>
    </source>
</evidence>
<feature type="binding site" evidence="4">
    <location>
        <position position="2"/>
    </location>
    <ligand>
        <name>Ni(2+)</name>
        <dbReference type="ChEBI" id="CHEBI:49786"/>
    </ligand>
</feature>
<dbReference type="Pfam" id="PF01155">
    <property type="entry name" value="HypA"/>
    <property type="match status" value="1"/>
</dbReference>
<dbReference type="AlphaFoldDB" id="A0A517Z6P2"/>
<organism evidence="5 6">
    <name type="scientific">Maioricimonas rarisocia</name>
    <dbReference type="NCBI Taxonomy" id="2528026"/>
    <lineage>
        <taxon>Bacteria</taxon>
        <taxon>Pseudomonadati</taxon>
        <taxon>Planctomycetota</taxon>
        <taxon>Planctomycetia</taxon>
        <taxon>Planctomycetales</taxon>
        <taxon>Planctomycetaceae</taxon>
        <taxon>Maioricimonas</taxon>
    </lineage>
</organism>
<evidence type="ECO:0000256" key="3">
    <source>
        <dbReference type="ARBA" id="ARBA00022833"/>
    </source>
</evidence>
<accession>A0A517Z6P2</accession>
<dbReference type="GO" id="GO:0008270">
    <property type="term" value="F:zinc ion binding"/>
    <property type="evidence" value="ECO:0007669"/>
    <property type="project" value="UniProtKB-UniRule"/>
</dbReference>
<name>A0A517Z6P2_9PLAN</name>
<evidence type="ECO:0000313" key="5">
    <source>
        <dbReference type="EMBL" id="QDU38109.1"/>
    </source>
</evidence>
<feature type="binding site" evidence="4">
    <location>
        <position position="92"/>
    </location>
    <ligand>
        <name>Zn(2+)</name>
        <dbReference type="ChEBI" id="CHEBI:29105"/>
    </ligand>
</feature>
<dbReference type="HAMAP" id="MF_00213">
    <property type="entry name" value="HypA_HybF"/>
    <property type="match status" value="1"/>
</dbReference>
<dbReference type="OrthoDB" id="288014at2"/>
<comment type="function">
    <text evidence="4">Involved in the maturation of [NiFe] hydrogenases. Required for nickel insertion into the metal center of the hydrogenase.</text>
</comment>
<dbReference type="KEGG" id="mri:Mal4_24310"/>
<comment type="similarity">
    <text evidence="4">Belongs to the HypA/HybF family.</text>
</comment>
<dbReference type="RefSeq" id="WP_145369428.1">
    <property type="nucleotide sequence ID" value="NZ_CP036275.1"/>
</dbReference>
<dbReference type="InterPro" id="IPR000688">
    <property type="entry name" value="HypA/HybF"/>
</dbReference>
<reference evidence="5 6" key="1">
    <citation type="submission" date="2019-02" db="EMBL/GenBank/DDBJ databases">
        <title>Deep-cultivation of Planctomycetes and their phenomic and genomic characterization uncovers novel biology.</title>
        <authorList>
            <person name="Wiegand S."/>
            <person name="Jogler M."/>
            <person name="Boedeker C."/>
            <person name="Pinto D."/>
            <person name="Vollmers J."/>
            <person name="Rivas-Marin E."/>
            <person name="Kohn T."/>
            <person name="Peeters S.H."/>
            <person name="Heuer A."/>
            <person name="Rast P."/>
            <person name="Oberbeckmann S."/>
            <person name="Bunk B."/>
            <person name="Jeske O."/>
            <person name="Meyerdierks A."/>
            <person name="Storesund J.E."/>
            <person name="Kallscheuer N."/>
            <person name="Luecker S."/>
            <person name="Lage O.M."/>
            <person name="Pohl T."/>
            <person name="Merkel B.J."/>
            <person name="Hornburger P."/>
            <person name="Mueller R.-W."/>
            <person name="Bruemmer F."/>
            <person name="Labrenz M."/>
            <person name="Spormann A.M."/>
            <person name="Op den Camp H."/>
            <person name="Overmann J."/>
            <person name="Amann R."/>
            <person name="Jetten M.S.M."/>
            <person name="Mascher T."/>
            <person name="Medema M.H."/>
            <person name="Devos D.P."/>
            <person name="Kaster A.-K."/>
            <person name="Ovreas L."/>
            <person name="Rohde M."/>
            <person name="Galperin M.Y."/>
            <person name="Jogler C."/>
        </authorList>
    </citation>
    <scope>NUCLEOTIDE SEQUENCE [LARGE SCALE GENOMIC DNA]</scope>
    <source>
        <strain evidence="5 6">Mal4</strain>
    </source>
</reference>
<keyword evidence="1 4" id="KW-0533">Nickel</keyword>
<gene>
    <name evidence="4" type="primary">hypA</name>
    <name evidence="5" type="ORF">Mal4_24310</name>
</gene>
<keyword evidence="6" id="KW-1185">Reference proteome</keyword>
<feature type="binding site" evidence="4">
    <location>
        <position position="89"/>
    </location>
    <ligand>
        <name>Zn(2+)</name>
        <dbReference type="ChEBI" id="CHEBI:29105"/>
    </ligand>
</feature>
<dbReference type="PANTHER" id="PTHR34535:SF3">
    <property type="entry name" value="HYDROGENASE MATURATION FACTOR HYPA"/>
    <property type="match status" value="1"/>
</dbReference>
<dbReference type="GO" id="GO:0051604">
    <property type="term" value="P:protein maturation"/>
    <property type="evidence" value="ECO:0007669"/>
    <property type="project" value="InterPro"/>
</dbReference>
<keyword evidence="3 4" id="KW-0862">Zinc</keyword>
<dbReference type="PIRSF" id="PIRSF004761">
    <property type="entry name" value="Hydrgn_mat_HypA"/>
    <property type="match status" value="1"/>
</dbReference>
<dbReference type="GO" id="GO:0016151">
    <property type="term" value="F:nickel cation binding"/>
    <property type="evidence" value="ECO:0007669"/>
    <property type="project" value="UniProtKB-UniRule"/>
</dbReference>
<proteinExistence type="inferred from homology"/>
<feature type="binding site" evidence="4">
    <location>
        <position position="76"/>
    </location>
    <ligand>
        <name>Zn(2+)</name>
        <dbReference type="ChEBI" id="CHEBI:29105"/>
    </ligand>
</feature>
<dbReference type="EMBL" id="CP036275">
    <property type="protein sequence ID" value="QDU38109.1"/>
    <property type="molecule type" value="Genomic_DNA"/>
</dbReference>
<evidence type="ECO:0000256" key="2">
    <source>
        <dbReference type="ARBA" id="ARBA00022723"/>
    </source>
</evidence>